<evidence type="ECO:0000313" key="3">
    <source>
        <dbReference type="EMBL" id="KKY35099.1"/>
    </source>
</evidence>
<dbReference type="SUPFAM" id="SSF51735">
    <property type="entry name" value="NAD(P)-binding Rossmann-fold domains"/>
    <property type="match status" value="1"/>
</dbReference>
<feature type="compositionally biased region" description="Pro residues" evidence="1">
    <location>
        <begin position="20"/>
        <end position="30"/>
    </location>
</feature>
<keyword evidence="4" id="KW-1185">Reference proteome</keyword>
<evidence type="ECO:0000313" key="4">
    <source>
        <dbReference type="Proteomes" id="UP000034680"/>
    </source>
</evidence>
<protein>
    <submittedName>
        <fullName evidence="3">Putative oxidoreductase family protein</fullName>
    </submittedName>
</protein>
<accession>A0A0G2FM52</accession>
<evidence type="ECO:0000259" key="2">
    <source>
        <dbReference type="Pfam" id="PF01408"/>
    </source>
</evidence>
<comment type="caution">
    <text evidence="3">The sequence shown here is derived from an EMBL/GenBank/DDBJ whole genome shotgun (WGS) entry which is preliminary data.</text>
</comment>
<dbReference type="GO" id="GO:0000166">
    <property type="term" value="F:nucleotide binding"/>
    <property type="evidence" value="ECO:0007669"/>
    <property type="project" value="InterPro"/>
</dbReference>
<gene>
    <name evidence="3" type="ORF">UCDDA912_g04891</name>
</gene>
<name>A0A0G2FM52_9PEZI</name>
<evidence type="ECO:0000256" key="1">
    <source>
        <dbReference type="SAM" id="MobiDB-lite"/>
    </source>
</evidence>
<feature type="region of interest" description="Disordered" evidence="1">
    <location>
        <begin position="1"/>
        <end position="30"/>
    </location>
</feature>
<dbReference type="SUPFAM" id="SSF55347">
    <property type="entry name" value="Glyceraldehyde-3-phosphate dehydrogenase-like, C-terminal domain"/>
    <property type="match status" value="1"/>
</dbReference>
<dbReference type="OrthoDB" id="2129491at2759"/>
<feature type="domain" description="Gfo/Idh/MocA-like oxidoreductase N-terminal" evidence="2">
    <location>
        <begin position="31"/>
        <end position="161"/>
    </location>
</feature>
<organism evidence="3 4">
    <name type="scientific">Diaporthe ampelina</name>
    <dbReference type="NCBI Taxonomy" id="1214573"/>
    <lineage>
        <taxon>Eukaryota</taxon>
        <taxon>Fungi</taxon>
        <taxon>Dikarya</taxon>
        <taxon>Ascomycota</taxon>
        <taxon>Pezizomycotina</taxon>
        <taxon>Sordariomycetes</taxon>
        <taxon>Sordariomycetidae</taxon>
        <taxon>Diaporthales</taxon>
        <taxon>Diaporthaceae</taxon>
        <taxon>Diaporthe</taxon>
    </lineage>
</organism>
<dbReference type="Proteomes" id="UP000034680">
    <property type="component" value="Unassembled WGS sequence"/>
</dbReference>
<dbReference type="PANTHER" id="PTHR43377:SF12">
    <property type="entry name" value="BINDING ROSSMANN FOLD OXIDOREDUCTASE, PUTATIVE (AFU_ORTHOLOGUE AFUA_3G11840)-RELATED"/>
    <property type="match status" value="1"/>
</dbReference>
<dbReference type="PANTHER" id="PTHR43377">
    <property type="entry name" value="BILIVERDIN REDUCTASE A"/>
    <property type="match status" value="1"/>
</dbReference>
<dbReference type="Gene3D" id="3.30.360.10">
    <property type="entry name" value="Dihydrodipicolinate Reductase, domain 2"/>
    <property type="match status" value="1"/>
</dbReference>
<dbReference type="STRING" id="1214573.A0A0G2FM52"/>
<reference evidence="3 4" key="2">
    <citation type="submission" date="2015-05" db="EMBL/GenBank/DDBJ databases">
        <authorList>
            <person name="Morales-Cruz A."/>
            <person name="Amrine K.C."/>
            <person name="Cantu D."/>
        </authorList>
    </citation>
    <scope>NUCLEOTIDE SEQUENCE [LARGE SCALE GENOMIC DNA]</scope>
    <source>
        <strain evidence="3">DA912</strain>
    </source>
</reference>
<dbReference type="Pfam" id="PF01408">
    <property type="entry name" value="GFO_IDH_MocA"/>
    <property type="match status" value="1"/>
</dbReference>
<dbReference type="InterPro" id="IPR000683">
    <property type="entry name" value="Gfo/Idh/MocA-like_OxRdtase_N"/>
</dbReference>
<dbReference type="EMBL" id="LCUC01000172">
    <property type="protein sequence ID" value="KKY35099.1"/>
    <property type="molecule type" value="Genomic_DNA"/>
</dbReference>
<proteinExistence type="predicted"/>
<reference evidence="3 4" key="1">
    <citation type="submission" date="2015-05" db="EMBL/GenBank/DDBJ databases">
        <title>Distinctive expansion of gene families associated with plant cell wall degradation and secondary metabolism in the genomes of grapevine trunk pathogens.</title>
        <authorList>
            <person name="Lawrence D.P."/>
            <person name="Travadon R."/>
            <person name="Rolshausen P.E."/>
            <person name="Baumgartner K."/>
        </authorList>
    </citation>
    <scope>NUCLEOTIDE SEQUENCE [LARGE SCALE GENOMIC DNA]</scope>
    <source>
        <strain evidence="3">DA912</strain>
    </source>
</reference>
<sequence length="545" mass="59814">MAPHADLDDNGETIVRLPAPERPPFSPSPPRILIIGGGSRGIVYSKAIQKSTNGLLVGIVEPVAVKRRHIGRRYIWGASGNAAEGQEFETWAEYVRWEQARRRRAAAGDEGVPEGADAVFVCVQDQLHRQAVLDLAPLDLHVMCEKPLATSLDDCIDIYRALLPDPSAAPSRLFSVGHVLRYSPHNVLLRKLLVEDKVVGEVMAVNHTEPVGWNHFTHSYVRGNCRNESTSAPSLLAKSCHDIDMLYWLLAASPAGSPKPAHVPRDISSSGSLQHFKRSRKPAEAGDATNCMSCAFEPSCQFSARRVYTSPQLRSEDQDRWARIACPEMEECVAAGGPAAGSEALLARLAEDYDASRTPPAEVSRRNWFGRCVYEADNDVCDNQTVTLSWDDDPVAQPGETGREALAGRGSKTATLHMVAFTKKICQRFTHVYGADGEITADSSSITVEDFKTGGRRVFYPHAPKGGGHGDADEGLARQFVLAVDKVKNHGWDVARAQKEYMGCSLEDVIMSHGMVFAAEDARRSRTVVDFPSWWEKNVVARMNT</sequence>
<dbReference type="InterPro" id="IPR036291">
    <property type="entry name" value="NAD(P)-bd_dom_sf"/>
</dbReference>
<dbReference type="InterPro" id="IPR051450">
    <property type="entry name" value="Gfo/Idh/MocA_Oxidoreductases"/>
</dbReference>
<dbReference type="Gene3D" id="3.40.50.720">
    <property type="entry name" value="NAD(P)-binding Rossmann-like Domain"/>
    <property type="match status" value="1"/>
</dbReference>
<dbReference type="AlphaFoldDB" id="A0A0G2FM52"/>